<dbReference type="InterPro" id="IPR037053">
    <property type="entry name" value="Phage_tail_collar_dom_sf"/>
</dbReference>
<dbReference type="Proteomes" id="UP000236738">
    <property type="component" value="Unassembled WGS sequence"/>
</dbReference>
<dbReference type="SUPFAM" id="SSF88874">
    <property type="entry name" value="Receptor-binding domain of short tail fibre protein gp12"/>
    <property type="match status" value="1"/>
</dbReference>
<evidence type="ECO:0000259" key="2">
    <source>
        <dbReference type="Pfam" id="PF07484"/>
    </source>
</evidence>
<keyword evidence="4" id="KW-1185">Reference proteome</keyword>
<feature type="domain" description="Phage tail collar" evidence="2">
    <location>
        <begin position="6"/>
        <end position="62"/>
    </location>
</feature>
<gene>
    <name evidence="3" type="ORF">SAMN05421847_0881</name>
</gene>
<dbReference type="AlphaFoldDB" id="A0A1H5UQW3"/>
<dbReference type="RefSeq" id="WP_185116938.1">
    <property type="nucleotide sequence ID" value="NZ_FNUS01000001.1"/>
</dbReference>
<dbReference type="Gene3D" id="3.90.1340.10">
    <property type="entry name" value="Phage tail collar domain"/>
    <property type="match status" value="1"/>
</dbReference>
<reference evidence="4" key="1">
    <citation type="submission" date="2016-10" db="EMBL/GenBank/DDBJ databases">
        <authorList>
            <person name="Varghese N."/>
            <person name="Submissions S."/>
        </authorList>
    </citation>
    <scope>NUCLEOTIDE SEQUENCE [LARGE SCALE GENOMIC DNA]</scope>
    <source>
        <strain evidence="4">DSM 21580</strain>
    </source>
</reference>
<protein>
    <submittedName>
        <fullName evidence="3">Microcystin-dependent protein</fullName>
    </submittedName>
</protein>
<organism evidence="3 4">
    <name type="scientific">Halpernia humi</name>
    <dbReference type="NCBI Taxonomy" id="493375"/>
    <lineage>
        <taxon>Bacteria</taxon>
        <taxon>Pseudomonadati</taxon>
        <taxon>Bacteroidota</taxon>
        <taxon>Flavobacteriia</taxon>
        <taxon>Flavobacteriales</taxon>
        <taxon>Weeksellaceae</taxon>
        <taxon>Chryseobacterium group</taxon>
        <taxon>Halpernia</taxon>
    </lineage>
</organism>
<dbReference type="InterPro" id="IPR011083">
    <property type="entry name" value="Phage_tail_collar_dom"/>
</dbReference>
<evidence type="ECO:0000313" key="3">
    <source>
        <dbReference type="EMBL" id="SEF77419.1"/>
    </source>
</evidence>
<feature type="region of interest" description="Disordered" evidence="1">
    <location>
        <begin position="91"/>
        <end position="122"/>
    </location>
</feature>
<proteinExistence type="predicted"/>
<accession>A0A1H5UQW3</accession>
<sequence length="179" mass="18564">MEPFLGQIMMFAGNFEPKGWAFCNGQLLSISQYSSLFSILGTTYGGNGINSFALPDLQGRSPIHAGHGAGLSDIKLGQKGGAETHTLTVGQMPNHSHDGSPLNIGCNEEDGDSDEAKGGNFGIANSGTSYNSNANDSTMASKITGNTGAAGGGQAYNTRNPYLGINYIIALEGIFPARN</sequence>
<dbReference type="EMBL" id="FNUS01000001">
    <property type="protein sequence ID" value="SEF77419.1"/>
    <property type="molecule type" value="Genomic_DNA"/>
</dbReference>
<name>A0A1H5UQW3_9FLAO</name>
<dbReference type="Pfam" id="PF07484">
    <property type="entry name" value="Collar"/>
    <property type="match status" value="1"/>
</dbReference>
<evidence type="ECO:0000313" key="4">
    <source>
        <dbReference type="Proteomes" id="UP000236738"/>
    </source>
</evidence>
<evidence type="ECO:0000256" key="1">
    <source>
        <dbReference type="SAM" id="MobiDB-lite"/>
    </source>
</evidence>